<feature type="transmembrane region" description="Helical" evidence="2">
    <location>
        <begin position="75"/>
        <end position="99"/>
    </location>
</feature>
<evidence type="ECO:0000313" key="3">
    <source>
        <dbReference type="EMBL" id="AET31778.1"/>
    </source>
</evidence>
<feature type="compositionally biased region" description="Basic and acidic residues" evidence="1">
    <location>
        <begin position="9"/>
        <end position="21"/>
    </location>
</feature>
<feature type="transmembrane region" description="Helical" evidence="2">
    <location>
        <begin position="120"/>
        <end position="141"/>
    </location>
</feature>
<dbReference type="KEGG" id="pyr:P186_0323"/>
<evidence type="ECO:0000256" key="1">
    <source>
        <dbReference type="SAM" id="MobiDB-lite"/>
    </source>
</evidence>
<keyword evidence="2" id="KW-0812">Transmembrane</keyword>
<sequence length="179" mass="18976">MGFYMPLKKPKEEPKAEKEEGRTGRAVVAAALFLLMVLAPAALAQQGGNKTGGAGGGVYNFPFKEQVQQAVKNLAAAYALIFWTVVVLLAIYAAVSWIASPTTWARWSAIVTIVDHYKSILIGLAAVPFILAAVIFAANLITTGYGAGSIADAGRTALDFLNGLLVKSLVDAFGNLKFW</sequence>
<dbReference type="eggNOG" id="arCOG12002">
    <property type="taxonomic scope" value="Archaea"/>
</dbReference>
<dbReference type="STRING" id="1104324.P186_0323"/>
<proteinExistence type="predicted"/>
<dbReference type="AlphaFoldDB" id="G7VFX1"/>
<keyword evidence="2" id="KW-0472">Membrane</keyword>
<evidence type="ECO:0000256" key="2">
    <source>
        <dbReference type="SAM" id="Phobius"/>
    </source>
</evidence>
<gene>
    <name evidence="3" type="ORF">P186_0323</name>
</gene>
<name>G7VFX1_9CREN</name>
<organism evidence="3 4">
    <name type="scientific">Pyrobaculum ferrireducens</name>
    <dbReference type="NCBI Taxonomy" id="1104324"/>
    <lineage>
        <taxon>Archaea</taxon>
        <taxon>Thermoproteota</taxon>
        <taxon>Thermoprotei</taxon>
        <taxon>Thermoproteales</taxon>
        <taxon>Thermoproteaceae</taxon>
        <taxon>Pyrobaculum</taxon>
    </lineage>
</organism>
<evidence type="ECO:0000313" key="4">
    <source>
        <dbReference type="Proteomes" id="UP000005867"/>
    </source>
</evidence>
<reference evidence="3 4" key="1">
    <citation type="journal article" date="2012" name="J. Bacteriol.">
        <title>Complete genome sequence of strain 1860, a crenarchaeon of the genus pyrobaculum able to grow with various electron acceptors.</title>
        <authorList>
            <person name="Mardanov A.V."/>
            <person name="Gumerov V.M."/>
            <person name="Slobodkina G.B."/>
            <person name="Beletsky A.V."/>
            <person name="Bonch-Osmolovskaya E.A."/>
            <person name="Ravin N.V."/>
            <person name="Skryabin K.G."/>
        </authorList>
    </citation>
    <scope>NUCLEOTIDE SEQUENCE [LARGE SCALE GENOMIC DNA]</scope>
    <source>
        <strain evidence="3 4">1860</strain>
    </source>
</reference>
<feature type="region of interest" description="Disordered" evidence="1">
    <location>
        <begin position="1"/>
        <end position="21"/>
    </location>
</feature>
<keyword evidence="2" id="KW-1133">Transmembrane helix</keyword>
<dbReference type="HOGENOM" id="CLU_1465165_0_0_2"/>
<dbReference type="EMBL" id="CP003098">
    <property type="protein sequence ID" value="AET31778.1"/>
    <property type="molecule type" value="Genomic_DNA"/>
</dbReference>
<protein>
    <submittedName>
        <fullName evidence="3">Uncharacterized protein</fullName>
    </submittedName>
</protein>
<dbReference type="BioCyc" id="PSP1104324:GJSN-311-MONOMER"/>
<accession>G7VFX1</accession>
<dbReference type="Proteomes" id="UP000005867">
    <property type="component" value="Chromosome"/>
</dbReference>
<keyword evidence="4" id="KW-1185">Reference proteome</keyword>